<keyword evidence="3" id="KW-0238">DNA-binding</keyword>
<dbReference type="PANTHER" id="PTHR30349:SF64">
    <property type="entry name" value="PROPHAGE INTEGRASE INTD-RELATED"/>
    <property type="match status" value="1"/>
</dbReference>
<keyword evidence="4" id="KW-0233">DNA recombination</keyword>
<evidence type="ECO:0000313" key="7">
    <source>
        <dbReference type="Proteomes" id="UP000664357"/>
    </source>
</evidence>
<gene>
    <name evidence="6" type="ORF">JZO67_001580</name>
</gene>
<evidence type="ECO:0000259" key="5">
    <source>
        <dbReference type="PROSITE" id="PS51898"/>
    </source>
</evidence>
<dbReference type="Pfam" id="PF00589">
    <property type="entry name" value="Phage_integrase"/>
    <property type="match status" value="1"/>
</dbReference>
<comment type="similarity">
    <text evidence="1">Belongs to the 'phage' integrase family.</text>
</comment>
<name>A0ABV0EQ66_9ENTE</name>
<evidence type="ECO:0000256" key="4">
    <source>
        <dbReference type="ARBA" id="ARBA00023172"/>
    </source>
</evidence>
<dbReference type="Pfam" id="PF14659">
    <property type="entry name" value="Phage_int_SAM_3"/>
    <property type="match status" value="1"/>
</dbReference>
<dbReference type="PANTHER" id="PTHR30349">
    <property type="entry name" value="PHAGE INTEGRASE-RELATED"/>
    <property type="match status" value="1"/>
</dbReference>
<sequence length="370" mass="42621">MRRGENIYWRKDQRWEGRYPKGKKENGATKYGSVYGKTLAEVREKLYPLKVKYQIILKNQGQVTMSVYEWGHQWLAEAQETIKESTYANYEYKLTHYVLSVLGDCALNELNKASGEKLLESLKRQQLRPATIQAIFRITKQCINAAIRKKLLKENPFTQISLPKLVKNNHQVLTKREQKCLEMAALAEKNGKGLPTLLALHAGLRIGEIAALSWKDIDFDNKVIRVQSTFQRIFGVFDGKKTQLLHSSSKTISSTRAIPMSQTIRRALLQQKTETNSEFVVSRKNQPMEPRLITYHFHKIREKVQLVGTNFHQLRHTFATRCLESQGDIVSVSALMGHSSTQMTLDTYAASMMEQRIQVVKQMEKFITNK</sequence>
<dbReference type="Proteomes" id="UP000664357">
    <property type="component" value="Unassembled WGS sequence"/>
</dbReference>
<feature type="domain" description="Tyr recombinase" evidence="5">
    <location>
        <begin position="172"/>
        <end position="361"/>
    </location>
</feature>
<keyword evidence="7" id="KW-1185">Reference proteome</keyword>
<dbReference type="RefSeq" id="WP_207703577.1">
    <property type="nucleotide sequence ID" value="NZ_JAFREL020000001.1"/>
</dbReference>
<protein>
    <recommendedName>
        <fullName evidence="5">Tyr recombinase domain-containing protein</fullName>
    </recommendedName>
</protein>
<dbReference type="InterPro" id="IPR004107">
    <property type="entry name" value="Integrase_SAM-like_N"/>
</dbReference>
<organism evidence="6 7">
    <name type="scientific">Candidatus Enterococcus ferrettii</name>
    <dbReference type="NCBI Taxonomy" id="2815324"/>
    <lineage>
        <taxon>Bacteria</taxon>
        <taxon>Bacillati</taxon>
        <taxon>Bacillota</taxon>
        <taxon>Bacilli</taxon>
        <taxon>Lactobacillales</taxon>
        <taxon>Enterococcaceae</taxon>
        <taxon>Enterococcus</taxon>
    </lineage>
</organism>
<dbReference type="InterPro" id="IPR011010">
    <property type="entry name" value="DNA_brk_join_enz"/>
</dbReference>
<reference evidence="6 7" key="1">
    <citation type="submission" date="2024-02" db="EMBL/GenBank/DDBJ databases">
        <title>The Genome Sequence of Enterococcus sp. DIV0159.</title>
        <authorList>
            <person name="Earl A."/>
            <person name="Manson A."/>
            <person name="Gilmore M."/>
            <person name="Sanders J."/>
            <person name="Shea T."/>
            <person name="Howe W."/>
            <person name="Livny J."/>
            <person name="Cuomo C."/>
            <person name="Neafsey D."/>
            <person name="Birren B."/>
        </authorList>
    </citation>
    <scope>NUCLEOTIDE SEQUENCE [LARGE SCALE GENOMIC DNA]</scope>
    <source>
        <strain evidence="6 7">665A</strain>
    </source>
</reference>
<evidence type="ECO:0000256" key="1">
    <source>
        <dbReference type="ARBA" id="ARBA00008857"/>
    </source>
</evidence>
<dbReference type="Gene3D" id="1.10.150.130">
    <property type="match status" value="1"/>
</dbReference>
<dbReference type="EMBL" id="JAFREL020000001">
    <property type="protein sequence ID" value="MEO1769629.1"/>
    <property type="molecule type" value="Genomic_DNA"/>
</dbReference>
<comment type="caution">
    <text evidence="6">The sequence shown here is derived from an EMBL/GenBank/DDBJ whole genome shotgun (WGS) entry which is preliminary data.</text>
</comment>
<dbReference type="InterPro" id="IPR010998">
    <property type="entry name" value="Integrase_recombinase_N"/>
</dbReference>
<dbReference type="PROSITE" id="PS51898">
    <property type="entry name" value="TYR_RECOMBINASE"/>
    <property type="match status" value="1"/>
</dbReference>
<proteinExistence type="inferred from homology"/>
<keyword evidence="2" id="KW-0229">DNA integration</keyword>
<dbReference type="InterPro" id="IPR050090">
    <property type="entry name" value="Tyrosine_recombinase_XerCD"/>
</dbReference>
<dbReference type="SUPFAM" id="SSF56349">
    <property type="entry name" value="DNA breaking-rejoining enzymes"/>
    <property type="match status" value="1"/>
</dbReference>
<dbReference type="InterPro" id="IPR002104">
    <property type="entry name" value="Integrase_catalytic"/>
</dbReference>
<accession>A0ABV0EQ66</accession>
<evidence type="ECO:0000313" key="6">
    <source>
        <dbReference type="EMBL" id="MEO1769629.1"/>
    </source>
</evidence>
<evidence type="ECO:0000256" key="3">
    <source>
        <dbReference type="ARBA" id="ARBA00023125"/>
    </source>
</evidence>
<dbReference type="Gene3D" id="1.10.443.10">
    <property type="entry name" value="Intergrase catalytic core"/>
    <property type="match status" value="1"/>
</dbReference>
<evidence type="ECO:0000256" key="2">
    <source>
        <dbReference type="ARBA" id="ARBA00022908"/>
    </source>
</evidence>
<dbReference type="InterPro" id="IPR013762">
    <property type="entry name" value="Integrase-like_cat_sf"/>
</dbReference>
<dbReference type="CDD" id="cd01189">
    <property type="entry name" value="INT_ICEBs1_C_like"/>
    <property type="match status" value="1"/>
</dbReference>